<reference evidence="1" key="1">
    <citation type="submission" date="2023-06" db="EMBL/GenBank/DDBJ databases">
        <authorList>
            <consortium name="Lawrence Berkeley National Laboratory"/>
            <person name="Ahrendt S."/>
            <person name="Sahu N."/>
            <person name="Indic B."/>
            <person name="Wong-Bajracharya J."/>
            <person name="Merenyi Z."/>
            <person name="Ke H.-M."/>
            <person name="Monk M."/>
            <person name="Kocsube S."/>
            <person name="Drula E."/>
            <person name="Lipzen A."/>
            <person name="Balint B."/>
            <person name="Henrissat B."/>
            <person name="Andreopoulos B."/>
            <person name="Martin F.M."/>
            <person name="Harder C.B."/>
            <person name="Rigling D."/>
            <person name="Ford K.L."/>
            <person name="Foster G.D."/>
            <person name="Pangilinan J."/>
            <person name="Papanicolaou A."/>
            <person name="Barry K."/>
            <person name="LaButti K."/>
            <person name="Viragh M."/>
            <person name="Koriabine M."/>
            <person name="Yan M."/>
            <person name="Riley R."/>
            <person name="Champramary S."/>
            <person name="Plett K.L."/>
            <person name="Tsai I.J."/>
            <person name="Slot J."/>
            <person name="Sipos G."/>
            <person name="Plett J."/>
            <person name="Nagy L.G."/>
            <person name="Grigoriev I.V."/>
        </authorList>
    </citation>
    <scope>NUCLEOTIDE SEQUENCE</scope>
    <source>
        <strain evidence="1">FPL87.14</strain>
    </source>
</reference>
<name>A0AA39JAL2_9AGAR</name>
<dbReference type="EMBL" id="JAUEPT010000039">
    <property type="protein sequence ID" value="KAK0439103.1"/>
    <property type="molecule type" value="Genomic_DNA"/>
</dbReference>
<evidence type="ECO:0000313" key="1">
    <source>
        <dbReference type="EMBL" id="KAK0439103.1"/>
    </source>
</evidence>
<dbReference type="Proteomes" id="UP001175226">
    <property type="component" value="Unassembled WGS sequence"/>
</dbReference>
<keyword evidence="2" id="KW-1185">Reference proteome</keyword>
<dbReference type="AlphaFoldDB" id="A0AA39JAL2"/>
<sequence>MVTWDEKPLSKDAFHGVRDEEEIVNCHALFCIENVLVQNLAVGDVKGFVRHGRFVVADEKYYSFNAVAPHQYPIPEGMYTLICAHMETGYWVVGKGLLDDHRMPIFEKVSVFEMDNRYEIEALIDLGVAKRSSVFLV</sequence>
<evidence type="ECO:0000313" key="2">
    <source>
        <dbReference type="Proteomes" id="UP001175226"/>
    </source>
</evidence>
<organism evidence="1 2">
    <name type="scientific">Armillaria borealis</name>
    <dbReference type="NCBI Taxonomy" id="47425"/>
    <lineage>
        <taxon>Eukaryota</taxon>
        <taxon>Fungi</taxon>
        <taxon>Dikarya</taxon>
        <taxon>Basidiomycota</taxon>
        <taxon>Agaricomycotina</taxon>
        <taxon>Agaricomycetes</taxon>
        <taxon>Agaricomycetidae</taxon>
        <taxon>Agaricales</taxon>
        <taxon>Marasmiineae</taxon>
        <taxon>Physalacriaceae</taxon>
        <taxon>Armillaria</taxon>
    </lineage>
</organism>
<gene>
    <name evidence="1" type="ORF">EV421DRAFT_1906116</name>
</gene>
<accession>A0AA39JAL2</accession>
<comment type="caution">
    <text evidence="1">The sequence shown here is derived from an EMBL/GenBank/DDBJ whole genome shotgun (WGS) entry which is preliminary data.</text>
</comment>
<proteinExistence type="predicted"/>
<protein>
    <submittedName>
        <fullName evidence="1">Uncharacterized protein</fullName>
    </submittedName>
</protein>